<organism evidence="8 9">
    <name type="scientific">Rothia aerolata</name>
    <dbReference type="NCBI Taxonomy" id="1812262"/>
    <lineage>
        <taxon>Bacteria</taxon>
        <taxon>Bacillati</taxon>
        <taxon>Actinomycetota</taxon>
        <taxon>Actinomycetes</taxon>
        <taxon>Micrococcales</taxon>
        <taxon>Micrococcaceae</taxon>
        <taxon>Rothia</taxon>
    </lineage>
</organism>
<dbReference type="Proteomes" id="UP000600171">
    <property type="component" value="Unassembled WGS sequence"/>
</dbReference>
<dbReference type="PANTHER" id="PTHR23508">
    <property type="entry name" value="CARBOXYLIC ACID TRANSPORTER PROTEIN HOMOLOG"/>
    <property type="match status" value="1"/>
</dbReference>
<feature type="transmembrane region" description="Helical" evidence="6">
    <location>
        <begin position="76"/>
        <end position="99"/>
    </location>
</feature>
<dbReference type="PROSITE" id="PS00216">
    <property type="entry name" value="SUGAR_TRANSPORT_1"/>
    <property type="match status" value="1"/>
</dbReference>
<evidence type="ECO:0000256" key="2">
    <source>
        <dbReference type="ARBA" id="ARBA00022692"/>
    </source>
</evidence>
<dbReference type="CDD" id="cd17365">
    <property type="entry name" value="MFS_PcaK_like"/>
    <property type="match status" value="1"/>
</dbReference>
<dbReference type="EMBL" id="BMDC01000002">
    <property type="protein sequence ID" value="GGH63353.1"/>
    <property type="molecule type" value="Genomic_DNA"/>
</dbReference>
<keyword evidence="9" id="KW-1185">Reference proteome</keyword>
<feature type="transmembrane region" description="Helical" evidence="6">
    <location>
        <begin position="170"/>
        <end position="193"/>
    </location>
</feature>
<feature type="transmembrane region" description="Helical" evidence="6">
    <location>
        <begin position="345"/>
        <end position="368"/>
    </location>
</feature>
<keyword evidence="2 6" id="KW-0812">Transmembrane</keyword>
<feature type="transmembrane region" description="Helical" evidence="6">
    <location>
        <begin position="319"/>
        <end position="339"/>
    </location>
</feature>
<reference evidence="8 9" key="1">
    <citation type="journal article" date="2014" name="Int. J. Syst. Evol. Microbiol.">
        <title>Complete genome sequence of Corynebacterium casei LMG S-19264T (=DSM 44701T), isolated from a smear-ripened cheese.</title>
        <authorList>
            <consortium name="US DOE Joint Genome Institute (JGI-PGF)"/>
            <person name="Walter F."/>
            <person name="Albersmeier A."/>
            <person name="Kalinowski J."/>
            <person name="Ruckert C."/>
        </authorList>
    </citation>
    <scope>NUCLEOTIDE SEQUENCE [LARGE SCALE GENOMIC DNA]</scope>
    <source>
        <strain evidence="8 9">CCM 8669</strain>
    </source>
</reference>
<evidence type="ECO:0000256" key="6">
    <source>
        <dbReference type="SAM" id="Phobius"/>
    </source>
</evidence>
<dbReference type="GO" id="GO:0046943">
    <property type="term" value="F:carboxylic acid transmembrane transporter activity"/>
    <property type="evidence" value="ECO:0007669"/>
    <property type="project" value="TreeGrafter"/>
</dbReference>
<feature type="transmembrane region" description="Helical" evidence="6">
    <location>
        <begin position="111"/>
        <end position="131"/>
    </location>
</feature>
<dbReference type="InterPro" id="IPR011701">
    <property type="entry name" value="MFS"/>
</dbReference>
<dbReference type="InterPro" id="IPR005829">
    <property type="entry name" value="Sugar_transporter_CS"/>
</dbReference>
<evidence type="ECO:0000259" key="7">
    <source>
        <dbReference type="PROSITE" id="PS50850"/>
    </source>
</evidence>
<gene>
    <name evidence="8" type="primary">genK</name>
    <name evidence="8" type="ORF">GCM10007359_14540</name>
</gene>
<keyword evidence="3 6" id="KW-1133">Transmembrane helix</keyword>
<feature type="transmembrane region" description="Helical" evidence="6">
    <location>
        <begin position="34"/>
        <end position="56"/>
    </location>
</feature>
<proteinExistence type="predicted"/>
<evidence type="ECO:0000256" key="5">
    <source>
        <dbReference type="SAM" id="MobiDB-lite"/>
    </source>
</evidence>
<feature type="transmembrane region" description="Helical" evidence="6">
    <location>
        <begin position="285"/>
        <end position="312"/>
    </location>
</feature>
<feature type="domain" description="Major facilitator superfamily (MFS) profile" evidence="7">
    <location>
        <begin position="46"/>
        <end position="439"/>
    </location>
</feature>
<comment type="subcellular location">
    <subcellularLocation>
        <location evidence="1">Cell membrane</location>
        <topology evidence="1">Multi-pass membrane protein</topology>
    </subcellularLocation>
</comment>
<evidence type="ECO:0000313" key="8">
    <source>
        <dbReference type="EMBL" id="GGH63353.1"/>
    </source>
</evidence>
<dbReference type="Pfam" id="PF07690">
    <property type="entry name" value="MFS_1"/>
    <property type="match status" value="1"/>
</dbReference>
<feature type="transmembrane region" description="Helical" evidence="6">
    <location>
        <begin position="380"/>
        <end position="402"/>
    </location>
</feature>
<feature type="transmembrane region" description="Helical" evidence="6">
    <location>
        <begin position="199"/>
        <end position="220"/>
    </location>
</feature>
<dbReference type="SUPFAM" id="SSF103473">
    <property type="entry name" value="MFS general substrate transporter"/>
    <property type="match status" value="1"/>
</dbReference>
<dbReference type="GO" id="GO:0005886">
    <property type="term" value="C:plasma membrane"/>
    <property type="evidence" value="ECO:0007669"/>
    <property type="project" value="UniProtKB-SubCell"/>
</dbReference>
<keyword evidence="4 6" id="KW-0472">Membrane</keyword>
<feature type="region of interest" description="Disordered" evidence="5">
    <location>
        <begin position="1"/>
        <end position="26"/>
    </location>
</feature>
<feature type="transmembrane region" description="Helical" evidence="6">
    <location>
        <begin position="254"/>
        <end position="273"/>
    </location>
</feature>
<feature type="transmembrane region" description="Helical" evidence="6">
    <location>
        <begin position="137"/>
        <end position="158"/>
    </location>
</feature>
<feature type="transmembrane region" description="Helical" evidence="6">
    <location>
        <begin position="414"/>
        <end position="436"/>
    </location>
</feature>
<name>A0A917MTS6_9MICC</name>
<evidence type="ECO:0000313" key="9">
    <source>
        <dbReference type="Proteomes" id="UP000600171"/>
    </source>
</evidence>
<protein>
    <submittedName>
        <fullName evidence="8">Gentisate transporter</fullName>
    </submittedName>
</protein>
<dbReference type="RefSeq" id="WP_188359704.1">
    <property type="nucleotide sequence ID" value="NZ_BMDC01000002.1"/>
</dbReference>
<dbReference type="Gene3D" id="1.20.1250.20">
    <property type="entry name" value="MFS general substrate transporter like domains"/>
    <property type="match status" value="2"/>
</dbReference>
<evidence type="ECO:0000256" key="3">
    <source>
        <dbReference type="ARBA" id="ARBA00022989"/>
    </source>
</evidence>
<comment type="caution">
    <text evidence="8">The sequence shown here is derived from an EMBL/GenBank/DDBJ whole genome shotgun (WGS) entry which is preliminary data.</text>
</comment>
<accession>A0A917MTS6</accession>
<dbReference type="PROSITE" id="PS50850">
    <property type="entry name" value="MFS"/>
    <property type="match status" value="1"/>
</dbReference>
<evidence type="ECO:0000256" key="4">
    <source>
        <dbReference type="ARBA" id="ARBA00023136"/>
    </source>
</evidence>
<dbReference type="AlphaFoldDB" id="A0A917MTS6"/>
<evidence type="ECO:0000256" key="1">
    <source>
        <dbReference type="ARBA" id="ARBA00004651"/>
    </source>
</evidence>
<dbReference type="PANTHER" id="PTHR23508:SF10">
    <property type="entry name" value="CARBOXYLIC ACID TRANSPORTER PROTEIN HOMOLOG"/>
    <property type="match status" value="1"/>
</dbReference>
<feature type="compositionally biased region" description="Polar residues" evidence="5">
    <location>
        <begin position="1"/>
        <end position="11"/>
    </location>
</feature>
<dbReference type="InterPro" id="IPR020846">
    <property type="entry name" value="MFS_dom"/>
</dbReference>
<sequence length="448" mass="47395">MANHVTTQDEVSNPHPAASSDSAKTLTEPRRSEFSIFGLSGRPLVAALVGWFFVVFDGYDLIVYGTVQSHIMEEWSLTPAQAGTLGSTAFLGMMIGAVALGRISDAMGRKFAIIFSVVVLSVFTILCAFSHNPVLFGLFRLFAGFGLGGLVPSVNAMVSDLAPVRYRALWATWTMSGVPIGGSIAAVVAIFVVPTHDEWGWRFMFLFAAIPLIIGLPLALKTFPQQEKAAAEAEKAAKKARPGFGSLFSLEYRFATVMFVLATVFTLLAWYGLGTWLPKLMQQSGYNFGAALVFTLVLNLGAVIGSFITGWIGDTFGPLRSAIISASVAAVALFCLLLHPPVGLVYIILVLAGVGTHGTQVLIIAAIATYYPQDLRGTGLGFALGFGRIGAVAAPQLAGLLLGLQWANESAGVASNYVLFAGSAAVSAVLLTLLSLGRRRSAHVREAA</sequence>
<dbReference type="InterPro" id="IPR036259">
    <property type="entry name" value="MFS_trans_sf"/>
</dbReference>